<evidence type="ECO:0000256" key="2">
    <source>
        <dbReference type="SAM" id="MobiDB-lite"/>
    </source>
</evidence>
<dbReference type="STRING" id="30611.ENSOGAP00000018236"/>
<dbReference type="GO" id="GO:0000124">
    <property type="term" value="C:SAGA complex"/>
    <property type="evidence" value="ECO:0007669"/>
    <property type="project" value="InterPro"/>
</dbReference>
<dbReference type="Ensembl" id="ENSOGAT00000034109.1">
    <property type="protein sequence ID" value="ENSOGAP00000018236.1"/>
    <property type="gene ID" value="ENSOGAG00000031796.1"/>
</dbReference>
<dbReference type="GeneTree" id="ENSGT00390000013549"/>
<feature type="region of interest" description="Disordered" evidence="2">
    <location>
        <begin position="647"/>
        <end position="677"/>
    </location>
</feature>
<dbReference type="InterPro" id="IPR021950">
    <property type="entry name" value="Spt20"/>
</dbReference>
<sequence length="722" mass="78688">MQQALERALDRAESIIESVKQRPPKRRYPFGRENPLFQKLYDIYVEECGKEPEDTEELRSNVNLLEKLLKREPLPCLVLNLYPGKEGYSLMLKGNDETFSETIRVPYEEKDLLEYFDAEELPPILIDVLEKSQINIFHCGCVIAEIRDYRQCSNMEPPGYQSRHILLHPTMQTLACDIHSITDDGHKWTEEDKLKLESQLILATAEPLCLDPSIVVTCTENRLLYNKQKMNTGPMKRNFMRYSWPNRQQELSHCPPPELKVLDFCRKEKERNSGQQRDLRISKAASCVDTWKQRPCDLAMPSEVDVEKFATKIESFRSDDLEPTVWPDPEAEDDCVFGRDAGGQFQKTKVSIMQSFHNPLVSGKLWSRRKARRERQMCPPQISPGEQAHGSRPTSQTDAGREVHQYQELVQSKAKSPDKVSHSPSASASVSQLSSGNNREEPQPISIQPSGLGKGVNRTPPVQLASSSGSNFPPLQAGGILQSLTPAPAPASVSAPGKSSVDLRFVSMPPAAACSASSSSQATPATQAVADSTGLKIVKLVGPIPGVQALVSGSNAVLSCATGAPAPAGMNAQGLLSSGGQLVNAQSASLQATPESGVHLSFKDRSGVKPLALLQLPPGSLIMNTQQQQQFLLISPEHCQQTIISHPPQLASQASARGSSSQGQASPAQQPVPLKLSGAGSFVQPQAAVLSQLGSAQTQPGQSLPQLGSQLPSALSQQRLQT</sequence>
<reference evidence="4" key="2">
    <citation type="submission" date="2025-08" db="UniProtKB">
        <authorList>
            <consortium name="Ensembl"/>
        </authorList>
    </citation>
    <scope>IDENTIFICATION</scope>
</reference>
<feature type="compositionally biased region" description="Low complexity" evidence="2">
    <location>
        <begin position="651"/>
        <end position="671"/>
    </location>
</feature>
<evidence type="ECO:0000313" key="5">
    <source>
        <dbReference type="Proteomes" id="UP000005225"/>
    </source>
</evidence>
<dbReference type="InParanoid" id="H0XQ45"/>
<dbReference type="Pfam" id="PF12090">
    <property type="entry name" value="Spt20_SEP"/>
    <property type="match status" value="1"/>
</dbReference>
<evidence type="ECO:0000313" key="4">
    <source>
        <dbReference type="Ensembl" id="ENSOGAP00000018236.1"/>
    </source>
</evidence>
<reference evidence="4" key="3">
    <citation type="submission" date="2025-09" db="UniProtKB">
        <authorList>
            <consortium name="Ensembl"/>
        </authorList>
    </citation>
    <scope>IDENTIFICATION</scope>
</reference>
<dbReference type="Proteomes" id="UP000005225">
    <property type="component" value="Unassembled WGS sequence"/>
</dbReference>
<name>H0XQ45_OTOGA</name>
<dbReference type="GO" id="GO:0003712">
    <property type="term" value="F:transcription coregulator activity"/>
    <property type="evidence" value="ECO:0007669"/>
    <property type="project" value="InterPro"/>
</dbReference>
<dbReference type="HOGENOM" id="CLU_020200_1_0_1"/>
<evidence type="ECO:0000259" key="3">
    <source>
        <dbReference type="Pfam" id="PF12090"/>
    </source>
</evidence>
<comment type="similarity">
    <text evidence="1">Belongs to the SPT20 family.</text>
</comment>
<keyword evidence="5" id="KW-1185">Reference proteome</keyword>
<dbReference type="eggNOG" id="ENOG502QS30">
    <property type="taxonomic scope" value="Eukaryota"/>
</dbReference>
<dbReference type="PANTHER" id="PTHR13526:SF8">
    <property type="entry name" value="TRANSCRIPTION FACTOR SPT20 HOMOLOG"/>
    <property type="match status" value="1"/>
</dbReference>
<protein>
    <recommendedName>
        <fullName evidence="3">Spt20-like SEP domain-containing protein</fullName>
    </recommendedName>
</protein>
<feature type="compositionally biased region" description="Polar residues" evidence="2">
    <location>
        <begin position="464"/>
        <end position="473"/>
    </location>
</feature>
<dbReference type="PANTHER" id="PTHR13526">
    <property type="entry name" value="TRANSCRIPTION FACTOR SPT20 HOMOLOG"/>
    <property type="match status" value="1"/>
</dbReference>
<reference evidence="5" key="1">
    <citation type="submission" date="2011-03" db="EMBL/GenBank/DDBJ databases">
        <title>Version 3 of the genome sequence of Otolemur garnettii (Bushbaby).</title>
        <authorList>
            <consortium name="The Broad Institute Genome Sequencing Platform"/>
            <person name="Di Palma F."/>
            <person name="Johnson J."/>
            <person name="Lander E.S."/>
            <person name="Lindblad-Toh K."/>
            <person name="Jaffe D.B."/>
            <person name="Gnerre S."/>
            <person name="MacCallum I."/>
            <person name="Przybylski D."/>
            <person name="Ribeiro F.J."/>
            <person name="Burton J.N."/>
            <person name="Walker B.J."/>
            <person name="Sharpe T."/>
            <person name="Hall G."/>
        </authorList>
    </citation>
    <scope>NUCLEOTIDE SEQUENCE [LARGE SCALE GENOMIC DNA]</scope>
</reference>
<feature type="domain" description="Spt20-like SEP" evidence="3">
    <location>
        <begin position="75"/>
        <end position="217"/>
    </location>
</feature>
<organism evidence="4 5">
    <name type="scientific">Otolemur garnettii</name>
    <name type="common">Small-eared galago</name>
    <name type="synonym">Garnett's greater bushbaby</name>
    <dbReference type="NCBI Taxonomy" id="30611"/>
    <lineage>
        <taxon>Eukaryota</taxon>
        <taxon>Metazoa</taxon>
        <taxon>Chordata</taxon>
        <taxon>Craniata</taxon>
        <taxon>Vertebrata</taxon>
        <taxon>Euteleostomi</taxon>
        <taxon>Mammalia</taxon>
        <taxon>Eutheria</taxon>
        <taxon>Euarchontoglires</taxon>
        <taxon>Primates</taxon>
        <taxon>Strepsirrhini</taxon>
        <taxon>Lorisiformes</taxon>
        <taxon>Galagidae</taxon>
        <taxon>Otolemur</taxon>
    </lineage>
</organism>
<dbReference type="AlphaFoldDB" id="H0XQ45"/>
<proteinExistence type="inferred from homology"/>
<dbReference type="EMBL" id="AAQR03085747">
    <property type="status" value="NOT_ANNOTATED_CDS"/>
    <property type="molecule type" value="Genomic_DNA"/>
</dbReference>
<dbReference type="GO" id="GO:0006357">
    <property type="term" value="P:regulation of transcription by RNA polymerase II"/>
    <property type="evidence" value="ECO:0007669"/>
    <property type="project" value="TreeGrafter"/>
</dbReference>
<feature type="region of interest" description="Disordered" evidence="2">
    <location>
        <begin position="364"/>
        <end position="483"/>
    </location>
</feature>
<evidence type="ECO:0000256" key="1">
    <source>
        <dbReference type="ARBA" id="ARBA00009112"/>
    </source>
</evidence>
<feature type="compositionally biased region" description="Low complexity" evidence="2">
    <location>
        <begin position="422"/>
        <end position="435"/>
    </location>
</feature>
<dbReference type="InterPro" id="IPR046468">
    <property type="entry name" value="Spt20-like_SEP"/>
</dbReference>
<feature type="region of interest" description="Disordered" evidence="2">
    <location>
        <begin position="692"/>
        <end position="722"/>
    </location>
</feature>
<accession>H0XQ45</accession>